<dbReference type="Gene3D" id="3.40.30.10">
    <property type="entry name" value="Glutaredoxin"/>
    <property type="match status" value="1"/>
</dbReference>
<dbReference type="CDD" id="cd02947">
    <property type="entry name" value="TRX_family"/>
    <property type="match status" value="1"/>
</dbReference>
<gene>
    <name evidence="2" type="ORF">IQ251_10060</name>
</gene>
<name>A0A929B7Q7_9PSEU</name>
<dbReference type="Pfam" id="PF00085">
    <property type="entry name" value="Thioredoxin"/>
    <property type="match status" value="1"/>
</dbReference>
<organism evidence="2 3">
    <name type="scientific">Saccharopolyspora montiporae</name>
    <dbReference type="NCBI Taxonomy" id="2781240"/>
    <lineage>
        <taxon>Bacteria</taxon>
        <taxon>Bacillati</taxon>
        <taxon>Actinomycetota</taxon>
        <taxon>Actinomycetes</taxon>
        <taxon>Pseudonocardiales</taxon>
        <taxon>Pseudonocardiaceae</taxon>
        <taxon>Saccharopolyspora</taxon>
    </lineage>
</organism>
<proteinExistence type="predicted"/>
<dbReference type="AlphaFoldDB" id="A0A929B7Q7"/>
<dbReference type="InterPro" id="IPR036249">
    <property type="entry name" value="Thioredoxin-like_sf"/>
</dbReference>
<dbReference type="SUPFAM" id="SSF52833">
    <property type="entry name" value="Thioredoxin-like"/>
    <property type="match status" value="1"/>
</dbReference>
<evidence type="ECO:0000313" key="2">
    <source>
        <dbReference type="EMBL" id="MBE9374789.1"/>
    </source>
</evidence>
<keyword evidence="3" id="KW-1185">Reference proteome</keyword>
<feature type="domain" description="Thioredoxin" evidence="1">
    <location>
        <begin position="31"/>
        <end position="113"/>
    </location>
</feature>
<dbReference type="Proteomes" id="UP000598360">
    <property type="component" value="Unassembled WGS sequence"/>
</dbReference>
<sequence>MSAGRGPRKGAPVARIPEQLAERLGAARPGELTLLQLSSTFCAPCRHARVLLDDLARRTTGLRHVDVDLTHHPEWADALQVHSTPTTLVLDPAGAELLRVAGVPKRAALAEALRPHLPGAAAER</sequence>
<comment type="caution">
    <text evidence="2">The sequence shown here is derived from an EMBL/GenBank/DDBJ whole genome shotgun (WGS) entry which is preliminary data.</text>
</comment>
<reference evidence="2" key="1">
    <citation type="submission" date="2020-10" db="EMBL/GenBank/DDBJ databases">
        <title>Diversity and distribution of actinomycetes associated with coral in the coast of Hainan.</title>
        <authorList>
            <person name="Li F."/>
        </authorList>
    </citation>
    <scope>NUCLEOTIDE SEQUENCE</scope>
    <source>
        <strain evidence="2">HNM0983</strain>
    </source>
</reference>
<dbReference type="InterPro" id="IPR013766">
    <property type="entry name" value="Thioredoxin_domain"/>
</dbReference>
<accession>A0A929B7Q7</accession>
<dbReference type="EMBL" id="JADEYC010000015">
    <property type="protein sequence ID" value="MBE9374789.1"/>
    <property type="molecule type" value="Genomic_DNA"/>
</dbReference>
<protein>
    <submittedName>
        <fullName evidence="2">Thioredoxin family protein</fullName>
    </submittedName>
</protein>
<evidence type="ECO:0000313" key="3">
    <source>
        <dbReference type="Proteomes" id="UP000598360"/>
    </source>
</evidence>
<evidence type="ECO:0000259" key="1">
    <source>
        <dbReference type="Pfam" id="PF00085"/>
    </source>
</evidence>